<proteinExistence type="predicted"/>
<keyword evidence="2" id="KW-1185">Reference proteome</keyword>
<evidence type="ECO:0000313" key="2">
    <source>
        <dbReference type="Proteomes" id="UP001302602"/>
    </source>
</evidence>
<accession>A0AAN6U4P4</accession>
<name>A0AAN6U4P4_9PEZI</name>
<comment type="caution">
    <text evidence="1">The sequence shown here is derived from an EMBL/GenBank/DDBJ whole genome shotgun (WGS) entry which is preliminary data.</text>
</comment>
<dbReference type="EMBL" id="MU853225">
    <property type="protein sequence ID" value="KAK4125786.1"/>
    <property type="molecule type" value="Genomic_DNA"/>
</dbReference>
<evidence type="ECO:0000313" key="1">
    <source>
        <dbReference type="EMBL" id="KAK4125786.1"/>
    </source>
</evidence>
<sequence>MGVRFDPRTTFQVSSKLWPRAFKRQLLAGTSSNRRTTTAFGGQTGRVVCVRLRVREKKVDSPKNPLLPLNTSTRVFLLLNSHFSIGRVTSLSLTPGYTLLCVYFYPIGNTPAVCLT</sequence>
<gene>
    <name evidence="1" type="ORF">N657DRAFT_278525</name>
</gene>
<protein>
    <submittedName>
        <fullName evidence="1">Uncharacterized protein</fullName>
    </submittedName>
</protein>
<dbReference type="GeneID" id="87823358"/>
<reference evidence="1" key="1">
    <citation type="journal article" date="2023" name="Mol. Phylogenet. Evol.">
        <title>Genome-scale phylogeny and comparative genomics of the fungal order Sordariales.</title>
        <authorList>
            <person name="Hensen N."/>
            <person name="Bonometti L."/>
            <person name="Westerberg I."/>
            <person name="Brannstrom I.O."/>
            <person name="Guillou S."/>
            <person name="Cros-Aarteil S."/>
            <person name="Calhoun S."/>
            <person name="Haridas S."/>
            <person name="Kuo A."/>
            <person name="Mondo S."/>
            <person name="Pangilinan J."/>
            <person name="Riley R."/>
            <person name="LaButti K."/>
            <person name="Andreopoulos B."/>
            <person name="Lipzen A."/>
            <person name="Chen C."/>
            <person name="Yan M."/>
            <person name="Daum C."/>
            <person name="Ng V."/>
            <person name="Clum A."/>
            <person name="Steindorff A."/>
            <person name="Ohm R.A."/>
            <person name="Martin F."/>
            <person name="Silar P."/>
            <person name="Natvig D.O."/>
            <person name="Lalanne C."/>
            <person name="Gautier V."/>
            <person name="Ament-Velasquez S.L."/>
            <person name="Kruys A."/>
            <person name="Hutchinson M.I."/>
            <person name="Powell A.J."/>
            <person name="Barry K."/>
            <person name="Miller A.N."/>
            <person name="Grigoriev I.V."/>
            <person name="Debuchy R."/>
            <person name="Gladieux P."/>
            <person name="Hiltunen Thoren M."/>
            <person name="Johannesson H."/>
        </authorList>
    </citation>
    <scope>NUCLEOTIDE SEQUENCE</scope>
    <source>
        <strain evidence="1">CBS 731.68</strain>
    </source>
</reference>
<dbReference type="Proteomes" id="UP001302602">
    <property type="component" value="Unassembled WGS sequence"/>
</dbReference>
<reference evidence="1" key="2">
    <citation type="submission" date="2023-05" db="EMBL/GenBank/DDBJ databases">
        <authorList>
            <consortium name="Lawrence Berkeley National Laboratory"/>
            <person name="Steindorff A."/>
            <person name="Hensen N."/>
            <person name="Bonometti L."/>
            <person name="Westerberg I."/>
            <person name="Brannstrom I.O."/>
            <person name="Guillou S."/>
            <person name="Cros-Aarteil S."/>
            <person name="Calhoun S."/>
            <person name="Haridas S."/>
            <person name="Kuo A."/>
            <person name="Mondo S."/>
            <person name="Pangilinan J."/>
            <person name="Riley R."/>
            <person name="Labutti K."/>
            <person name="Andreopoulos B."/>
            <person name="Lipzen A."/>
            <person name="Chen C."/>
            <person name="Yanf M."/>
            <person name="Daum C."/>
            <person name="Ng V."/>
            <person name="Clum A."/>
            <person name="Ohm R."/>
            <person name="Martin F."/>
            <person name="Silar P."/>
            <person name="Natvig D."/>
            <person name="Lalanne C."/>
            <person name="Gautier V."/>
            <person name="Ament-Velasquez S.L."/>
            <person name="Kruys A."/>
            <person name="Hutchinson M.I."/>
            <person name="Powell A.J."/>
            <person name="Barry K."/>
            <person name="Miller A.N."/>
            <person name="Grigoriev I.V."/>
            <person name="Debuchy R."/>
            <person name="Gladieux P."/>
            <person name="Thoren M.H."/>
            <person name="Johannesson H."/>
        </authorList>
    </citation>
    <scope>NUCLEOTIDE SEQUENCE</scope>
    <source>
        <strain evidence="1">CBS 731.68</strain>
    </source>
</reference>
<organism evidence="1 2">
    <name type="scientific">Parathielavia appendiculata</name>
    <dbReference type="NCBI Taxonomy" id="2587402"/>
    <lineage>
        <taxon>Eukaryota</taxon>
        <taxon>Fungi</taxon>
        <taxon>Dikarya</taxon>
        <taxon>Ascomycota</taxon>
        <taxon>Pezizomycotina</taxon>
        <taxon>Sordariomycetes</taxon>
        <taxon>Sordariomycetidae</taxon>
        <taxon>Sordariales</taxon>
        <taxon>Chaetomiaceae</taxon>
        <taxon>Parathielavia</taxon>
    </lineage>
</organism>
<dbReference type="AlphaFoldDB" id="A0AAN6U4P4"/>
<dbReference type="RefSeq" id="XP_062649557.1">
    <property type="nucleotide sequence ID" value="XM_062786590.1"/>
</dbReference>